<evidence type="ECO:0000256" key="1">
    <source>
        <dbReference type="ARBA" id="ARBA00022490"/>
    </source>
</evidence>
<proteinExistence type="inferred from homology"/>
<dbReference type="RefSeq" id="WP_092065811.1">
    <property type="nucleotide sequence ID" value="NZ_FOJU01000004.1"/>
</dbReference>
<dbReference type="PANTHER" id="PTHR34389">
    <property type="entry name" value="L-RHAMNOSE MUTAROTASE"/>
    <property type="match status" value="1"/>
</dbReference>
<comment type="function">
    <text evidence="5">Involved in the anomeric conversion of L-rhamnose.</text>
</comment>
<accession>A0A1I0Y2F9</accession>
<keyword evidence="4 5" id="KW-0684">Rhamnose metabolism</keyword>
<keyword evidence="2 5" id="KW-0413">Isomerase</keyword>
<keyword evidence="1 5" id="KW-0963">Cytoplasm</keyword>
<evidence type="ECO:0000256" key="3">
    <source>
        <dbReference type="ARBA" id="ARBA00023277"/>
    </source>
</evidence>
<evidence type="ECO:0000256" key="4">
    <source>
        <dbReference type="ARBA" id="ARBA00023308"/>
    </source>
</evidence>
<feature type="binding site" evidence="5">
    <location>
        <position position="42"/>
    </location>
    <ligand>
        <name>substrate</name>
    </ligand>
</feature>
<dbReference type="InterPro" id="IPR008000">
    <property type="entry name" value="Rham/fucose_mutarotase"/>
</dbReference>
<dbReference type="InterPro" id="IPR013448">
    <property type="entry name" value="L-rhamnose_mutarotase"/>
</dbReference>
<dbReference type="Proteomes" id="UP000198796">
    <property type="component" value="Unassembled WGS sequence"/>
</dbReference>
<name>A0A1I0Y2F9_9RHOB</name>
<dbReference type="SUPFAM" id="SSF54909">
    <property type="entry name" value="Dimeric alpha+beta barrel"/>
    <property type="match status" value="1"/>
</dbReference>
<comment type="catalytic activity">
    <reaction evidence="5">
        <text>alpha-L-rhamnose = beta-L-rhamnose</text>
        <dbReference type="Rhea" id="RHEA:25584"/>
        <dbReference type="ChEBI" id="CHEBI:27586"/>
        <dbReference type="ChEBI" id="CHEBI:27907"/>
        <dbReference type="EC" id="5.1.3.32"/>
    </reaction>
</comment>
<keyword evidence="7" id="KW-1185">Reference proteome</keyword>
<dbReference type="EC" id="5.1.3.32" evidence="5"/>
<comment type="subunit">
    <text evidence="5">Homodimer.</text>
</comment>
<dbReference type="GO" id="GO:0019301">
    <property type="term" value="P:rhamnose catabolic process"/>
    <property type="evidence" value="ECO:0007669"/>
    <property type="project" value="TreeGrafter"/>
</dbReference>
<dbReference type="UniPathway" id="UPA00125"/>
<comment type="subcellular location">
    <subcellularLocation>
        <location evidence="5">Cytoplasm</location>
    </subcellularLocation>
</comment>
<reference evidence="6 7" key="1">
    <citation type="submission" date="2016-10" db="EMBL/GenBank/DDBJ databases">
        <authorList>
            <person name="de Groot N.N."/>
        </authorList>
    </citation>
    <scope>NUCLEOTIDE SEQUENCE [LARGE SCALE GENOMIC DNA]</scope>
    <source>
        <strain evidence="6 7">DSM 29316</strain>
    </source>
</reference>
<sequence>MKEKYAFRMVLHDGQLEEYKRRHDALWPEIEQALRDAGVEDYSIHYDPETRYLLGVLWRRSDHDMAALPSHPAIRRWWDYMADIMETNPDNSPVETPLQTVFHLL</sequence>
<organism evidence="6 7">
    <name type="scientific">Poseidonocella pacifica</name>
    <dbReference type="NCBI Taxonomy" id="871651"/>
    <lineage>
        <taxon>Bacteria</taxon>
        <taxon>Pseudomonadati</taxon>
        <taxon>Pseudomonadota</taxon>
        <taxon>Alphaproteobacteria</taxon>
        <taxon>Rhodobacterales</taxon>
        <taxon>Roseobacteraceae</taxon>
        <taxon>Poseidonocella</taxon>
    </lineage>
</organism>
<dbReference type="HAMAP" id="MF_01663">
    <property type="entry name" value="L_rham_rotase"/>
    <property type="match status" value="1"/>
</dbReference>
<dbReference type="Gene3D" id="3.30.70.100">
    <property type="match status" value="1"/>
</dbReference>
<evidence type="ECO:0000256" key="5">
    <source>
        <dbReference type="HAMAP-Rule" id="MF_01663"/>
    </source>
</evidence>
<dbReference type="GO" id="GO:0062192">
    <property type="term" value="F:L-rhamnose mutarotase activity"/>
    <property type="evidence" value="ECO:0007669"/>
    <property type="project" value="UniProtKB-EC"/>
</dbReference>
<comment type="similarity">
    <text evidence="5">Belongs to the rhamnose mutarotase family.</text>
</comment>
<dbReference type="GO" id="GO:0005737">
    <property type="term" value="C:cytoplasm"/>
    <property type="evidence" value="ECO:0007669"/>
    <property type="project" value="UniProtKB-SubCell"/>
</dbReference>
<dbReference type="Pfam" id="PF05336">
    <property type="entry name" value="rhaM"/>
    <property type="match status" value="1"/>
</dbReference>
<keyword evidence="3 5" id="KW-0119">Carbohydrate metabolism</keyword>
<feature type="active site" description="Proton donor" evidence="5">
    <location>
        <position position="23"/>
    </location>
</feature>
<dbReference type="OrthoDB" id="9799608at2"/>
<dbReference type="PANTHER" id="PTHR34389:SF2">
    <property type="entry name" value="L-RHAMNOSE MUTAROTASE"/>
    <property type="match status" value="1"/>
</dbReference>
<dbReference type="AlphaFoldDB" id="A0A1I0Y2F9"/>
<dbReference type="InterPro" id="IPR011008">
    <property type="entry name" value="Dimeric_a/b-barrel"/>
</dbReference>
<protein>
    <recommendedName>
        <fullName evidence="5">L-rhamnose mutarotase</fullName>
        <ecNumber evidence="5">5.1.3.32</ecNumber>
    </recommendedName>
    <alternativeName>
        <fullName evidence="5">Rhamnose 1-epimerase</fullName>
    </alternativeName>
    <alternativeName>
        <fullName evidence="5">Type-3 mutarotase</fullName>
    </alternativeName>
</protein>
<gene>
    <name evidence="5" type="primary">rhaM</name>
    <name evidence="6" type="ORF">SAMN05421688_2728</name>
</gene>
<feature type="binding site" evidence="5">
    <location>
        <begin position="77"/>
        <end position="78"/>
    </location>
    <ligand>
        <name>substrate</name>
    </ligand>
</feature>
<feature type="binding site" evidence="5">
    <location>
        <position position="19"/>
    </location>
    <ligand>
        <name>substrate</name>
    </ligand>
</feature>
<dbReference type="EMBL" id="FOJU01000004">
    <property type="protein sequence ID" value="SFB07067.1"/>
    <property type="molecule type" value="Genomic_DNA"/>
</dbReference>
<evidence type="ECO:0000313" key="7">
    <source>
        <dbReference type="Proteomes" id="UP000198796"/>
    </source>
</evidence>
<dbReference type="STRING" id="871651.SAMN05421688_2728"/>
<evidence type="ECO:0000313" key="6">
    <source>
        <dbReference type="EMBL" id="SFB07067.1"/>
    </source>
</evidence>
<comment type="pathway">
    <text evidence="5">Carbohydrate metabolism; L-rhamnose metabolism.</text>
</comment>
<evidence type="ECO:0000256" key="2">
    <source>
        <dbReference type="ARBA" id="ARBA00023235"/>
    </source>
</evidence>